<reference evidence="2" key="1">
    <citation type="journal article" date="2014" name="Int. J. Syst. Evol. Microbiol.">
        <title>Complete genome sequence of Corynebacterium casei LMG S-19264T (=DSM 44701T), isolated from a smear-ripened cheese.</title>
        <authorList>
            <consortium name="US DOE Joint Genome Institute (JGI-PGF)"/>
            <person name="Walter F."/>
            <person name="Albersmeier A."/>
            <person name="Kalinowski J."/>
            <person name="Ruckert C."/>
        </authorList>
    </citation>
    <scope>NUCLEOTIDE SEQUENCE</scope>
    <source>
        <strain evidence="2">CCM 7217</strain>
    </source>
</reference>
<comment type="caution">
    <text evidence="2">The sequence shown here is derived from an EMBL/GenBank/DDBJ whole genome shotgun (WGS) entry which is preliminary data.</text>
</comment>
<proteinExistence type="predicted"/>
<dbReference type="Proteomes" id="UP000646833">
    <property type="component" value="Unassembled WGS sequence"/>
</dbReference>
<dbReference type="RefSeq" id="WP_394295373.1">
    <property type="nucleotide sequence ID" value="NZ_BMCI01000001.1"/>
</dbReference>
<evidence type="ECO:0000313" key="2">
    <source>
        <dbReference type="EMBL" id="GGC49035.1"/>
    </source>
</evidence>
<feature type="region of interest" description="Disordered" evidence="1">
    <location>
        <begin position="51"/>
        <end position="70"/>
    </location>
</feature>
<evidence type="ECO:0000256" key="1">
    <source>
        <dbReference type="SAM" id="MobiDB-lite"/>
    </source>
</evidence>
<sequence length="109" mass="12147">MNTFQKEVSVRDFHPDCFEIPESAWYDGPAAGVVIENRGGGRALIQETRVNESAGHEPLNGEPTGVSHSLVTKPRVNRAIKAIETHGKTATTTEIHERVFEMIVREEYT</sequence>
<dbReference type="AlphaFoldDB" id="A0A830E7B5"/>
<gene>
    <name evidence="2" type="ORF">GCM10007209_08320</name>
</gene>
<evidence type="ECO:0000313" key="3">
    <source>
        <dbReference type="Proteomes" id="UP000646833"/>
    </source>
</evidence>
<reference evidence="2" key="2">
    <citation type="submission" date="2020-09" db="EMBL/GenBank/DDBJ databases">
        <authorList>
            <person name="Sun Q."/>
            <person name="Sedlacek I."/>
        </authorList>
    </citation>
    <scope>NUCLEOTIDE SEQUENCE</scope>
    <source>
        <strain evidence="2">CCM 7217</strain>
    </source>
</reference>
<name>A0A830E7B5_9EURY</name>
<dbReference type="GeneID" id="302827862"/>
<protein>
    <submittedName>
        <fullName evidence="2">Uncharacterized protein</fullName>
    </submittedName>
</protein>
<organism evidence="2 3">
    <name type="scientific">Haloferax sulfurifontis</name>
    <dbReference type="NCBI Taxonomy" id="255616"/>
    <lineage>
        <taxon>Archaea</taxon>
        <taxon>Methanobacteriati</taxon>
        <taxon>Methanobacteriota</taxon>
        <taxon>Stenosarchaea group</taxon>
        <taxon>Halobacteria</taxon>
        <taxon>Halobacteriales</taxon>
        <taxon>Haloferacaceae</taxon>
        <taxon>Haloferax</taxon>
    </lineage>
</organism>
<dbReference type="EMBL" id="BMCI01000001">
    <property type="protein sequence ID" value="GGC49035.1"/>
    <property type="molecule type" value="Genomic_DNA"/>
</dbReference>
<accession>A0A830E7B5</accession>